<dbReference type="Proteomes" id="UP000681075">
    <property type="component" value="Unassembled WGS sequence"/>
</dbReference>
<dbReference type="Gene3D" id="3.40.470.10">
    <property type="entry name" value="Uracil-DNA glycosylase-like domain"/>
    <property type="match status" value="1"/>
</dbReference>
<gene>
    <name evidence="1" type="ORF">TMPK1_41180</name>
</gene>
<protein>
    <submittedName>
        <fullName evidence="1">Uncharacterized protein</fullName>
    </submittedName>
</protein>
<organism evidence="1 2">
    <name type="scientific">Roseiterribacter gracilis</name>
    <dbReference type="NCBI Taxonomy" id="2812848"/>
    <lineage>
        <taxon>Bacteria</taxon>
        <taxon>Pseudomonadati</taxon>
        <taxon>Pseudomonadota</taxon>
        <taxon>Alphaproteobacteria</taxon>
        <taxon>Rhodospirillales</taxon>
        <taxon>Roseiterribacteraceae</taxon>
        <taxon>Roseiterribacter</taxon>
    </lineage>
</organism>
<accession>A0A8S8XII6</accession>
<proteinExistence type="predicted"/>
<reference evidence="1" key="1">
    <citation type="submission" date="2021-02" db="EMBL/GenBank/DDBJ databases">
        <title>Genome sequence of Rhodospirillales sp. strain TMPK1 isolated from soil.</title>
        <authorList>
            <person name="Nakai R."/>
            <person name="Kusada H."/>
            <person name="Tamaki H."/>
        </authorList>
    </citation>
    <scope>NUCLEOTIDE SEQUENCE</scope>
    <source>
        <strain evidence="1">TMPK1</strain>
    </source>
</reference>
<keyword evidence="2" id="KW-1185">Reference proteome</keyword>
<evidence type="ECO:0000313" key="1">
    <source>
        <dbReference type="EMBL" id="GIL41881.1"/>
    </source>
</evidence>
<dbReference type="AlphaFoldDB" id="A0A8S8XII6"/>
<dbReference type="InterPro" id="IPR036895">
    <property type="entry name" value="Uracil-DNA_glycosylase-like_sf"/>
</dbReference>
<sequence length="92" mass="10095">MDHELPRDAFDVDGLRRKLETFRPRVLAFTSLNGGRAVCGKKAVYGPQELRIGDTELWIVPSPSPAAMNAWTLEPWRALSVRVRGSSASAGS</sequence>
<name>A0A8S8XII6_9PROT</name>
<dbReference type="SUPFAM" id="SSF52141">
    <property type="entry name" value="Uracil-DNA glycosylase-like"/>
    <property type="match status" value="1"/>
</dbReference>
<comment type="caution">
    <text evidence="1">The sequence shown here is derived from an EMBL/GenBank/DDBJ whole genome shotgun (WGS) entry which is preliminary data.</text>
</comment>
<evidence type="ECO:0000313" key="2">
    <source>
        <dbReference type="Proteomes" id="UP000681075"/>
    </source>
</evidence>
<dbReference type="EMBL" id="BOPV01000001">
    <property type="protein sequence ID" value="GIL41881.1"/>
    <property type="molecule type" value="Genomic_DNA"/>
</dbReference>